<evidence type="ECO:0000256" key="8">
    <source>
        <dbReference type="SAM" id="Phobius"/>
    </source>
</evidence>
<organism evidence="9 10">
    <name type="scientific">Pterulicium gracile</name>
    <dbReference type="NCBI Taxonomy" id="1884261"/>
    <lineage>
        <taxon>Eukaryota</taxon>
        <taxon>Fungi</taxon>
        <taxon>Dikarya</taxon>
        <taxon>Basidiomycota</taxon>
        <taxon>Agaricomycotina</taxon>
        <taxon>Agaricomycetes</taxon>
        <taxon>Agaricomycetidae</taxon>
        <taxon>Agaricales</taxon>
        <taxon>Pleurotineae</taxon>
        <taxon>Pterulaceae</taxon>
        <taxon>Pterulicium</taxon>
    </lineage>
</organism>
<dbReference type="GO" id="GO:0005464">
    <property type="term" value="F:UDP-xylose transmembrane transporter activity"/>
    <property type="evidence" value="ECO:0007669"/>
    <property type="project" value="TreeGrafter"/>
</dbReference>
<feature type="compositionally biased region" description="Basic and acidic residues" evidence="7">
    <location>
        <begin position="421"/>
        <end position="441"/>
    </location>
</feature>
<dbReference type="PANTHER" id="PTHR10778">
    <property type="entry name" value="SOLUTE CARRIER FAMILY 35 MEMBER B"/>
    <property type="match status" value="1"/>
</dbReference>
<evidence type="ECO:0000256" key="1">
    <source>
        <dbReference type="ARBA" id="ARBA00004127"/>
    </source>
</evidence>
<dbReference type="InterPro" id="IPR013657">
    <property type="entry name" value="SCL35B1-4/HUT1"/>
</dbReference>
<feature type="transmembrane region" description="Helical" evidence="8">
    <location>
        <begin position="224"/>
        <end position="244"/>
    </location>
</feature>
<dbReference type="GO" id="GO:0005462">
    <property type="term" value="F:UDP-N-acetylglucosamine transmembrane transporter activity"/>
    <property type="evidence" value="ECO:0007669"/>
    <property type="project" value="TreeGrafter"/>
</dbReference>
<feature type="transmembrane region" description="Helical" evidence="8">
    <location>
        <begin position="183"/>
        <end position="204"/>
    </location>
</feature>
<evidence type="ECO:0000256" key="7">
    <source>
        <dbReference type="SAM" id="MobiDB-lite"/>
    </source>
</evidence>
<dbReference type="AlphaFoldDB" id="A0A5C3QIP8"/>
<dbReference type="STRING" id="1884261.A0A5C3QIP8"/>
<feature type="region of interest" description="Disordered" evidence="7">
    <location>
        <begin position="378"/>
        <end position="441"/>
    </location>
</feature>
<keyword evidence="10" id="KW-1185">Reference proteome</keyword>
<accession>A0A5C3QIP8</accession>
<feature type="transmembrane region" description="Helical" evidence="8">
    <location>
        <begin position="88"/>
        <end position="106"/>
    </location>
</feature>
<keyword evidence="3" id="KW-0762">Sugar transport</keyword>
<evidence type="ECO:0000256" key="2">
    <source>
        <dbReference type="ARBA" id="ARBA00022448"/>
    </source>
</evidence>
<dbReference type="OrthoDB" id="999962at2759"/>
<dbReference type="Pfam" id="PF08449">
    <property type="entry name" value="UAA"/>
    <property type="match status" value="1"/>
</dbReference>
<feature type="region of interest" description="Disordered" evidence="7">
    <location>
        <begin position="1"/>
        <end position="45"/>
    </location>
</feature>
<feature type="compositionally biased region" description="Polar residues" evidence="7">
    <location>
        <begin position="1"/>
        <end position="13"/>
    </location>
</feature>
<name>A0A5C3QIP8_9AGAR</name>
<dbReference type="PANTHER" id="PTHR10778:SF4">
    <property type="entry name" value="NUCLEOTIDE SUGAR TRANSPORTER SLC35B4"/>
    <property type="match status" value="1"/>
</dbReference>
<evidence type="ECO:0000256" key="3">
    <source>
        <dbReference type="ARBA" id="ARBA00022597"/>
    </source>
</evidence>
<protein>
    <submittedName>
        <fullName evidence="9">UAA transporter family-domain-containing protein</fullName>
    </submittedName>
</protein>
<comment type="subcellular location">
    <subcellularLocation>
        <location evidence="1">Endomembrane system</location>
        <topology evidence="1">Multi-pass membrane protein</topology>
    </subcellularLocation>
</comment>
<feature type="transmembrane region" description="Helical" evidence="8">
    <location>
        <begin position="154"/>
        <end position="176"/>
    </location>
</feature>
<evidence type="ECO:0000256" key="4">
    <source>
        <dbReference type="ARBA" id="ARBA00022692"/>
    </source>
</evidence>
<dbReference type="GO" id="GO:0000139">
    <property type="term" value="C:Golgi membrane"/>
    <property type="evidence" value="ECO:0007669"/>
    <property type="project" value="TreeGrafter"/>
</dbReference>
<proteinExistence type="predicted"/>
<dbReference type="EMBL" id="ML178825">
    <property type="protein sequence ID" value="TFL01188.1"/>
    <property type="molecule type" value="Genomic_DNA"/>
</dbReference>
<keyword evidence="2" id="KW-0813">Transport</keyword>
<keyword evidence="6 8" id="KW-0472">Membrane</keyword>
<dbReference type="SUPFAM" id="SSF103481">
    <property type="entry name" value="Multidrug resistance efflux transporter EmrE"/>
    <property type="match status" value="1"/>
</dbReference>
<evidence type="ECO:0000256" key="6">
    <source>
        <dbReference type="ARBA" id="ARBA00023136"/>
    </source>
</evidence>
<keyword evidence="4 8" id="KW-0812">Transmembrane</keyword>
<dbReference type="GO" id="GO:0005789">
    <property type="term" value="C:endoplasmic reticulum membrane"/>
    <property type="evidence" value="ECO:0007669"/>
    <property type="project" value="TreeGrafter"/>
</dbReference>
<gene>
    <name evidence="9" type="ORF">BDV98DRAFT_72509</name>
</gene>
<dbReference type="Proteomes" id="UP000305067">
    <property type="component" value="Unassembled WGS sequence"/>
</dbReference>
<dbReference type="InterPro" id="IPR037185">
    <property type="entry name" value="EmrE-like"/>
</dbReference>
<keyword evidence="5 8" id="KW-1133">Transmembrane helix</keyword>
<evidence type="ECO:0000256" key="5">
    <source>
        <dbReference type="ARBA" id="ARBA00022989"/>
    </source>
</evidence>
<sequence length="441" mass="47257">MSSKKAKGESSTLRARKTNAETSSVHQSGGERAGSTNGRSAGGRDGGVTAKPALAALLDLQVALALVLGGCCSNVWTYEELLHINPQIGSAMTFCQILFITLYRLPSFLQTSSTTYLPTLKPRQVPFSQWAIQVVLFSSGSLLQNWVYAYDVPLSLMIVFRSAGLVISMILGRLLLDKRYSMAQVLCVLTVTAGVVLASLSKPGSPSSSSKGSFTLSSDDSSKYLKGISLLLISSFMTGLLGVLQEKTYKRYGPCWKEGVFYTHVLSLPIFLLLAKDVKQGLQSLALVTPSSTPLLGPYTYLAINLLSQLVCVSGVNKLSSQVSSVSTNLVLTTRKALSLCFSVWWFGNGWNAEMMAGAGMVFLGSFAFGFVREAESSGERERGGKKERGGGKEPGGEKELGGKEEREGSRPASTLSGPDGKSDLHGEGVDEKQDRAKKTR</sequence>
<feature type="compositionally biased region" description="Basic and acidic residues" evidence="7">
    <location>
        <begin position="378"/>
        <end position="410"/>
    </location>
</feature>
<reference evidence="9 10" key="1">
    <citation type="journal article" date="2019" name="Nat. Ecol. Evol.">
        <title>Megaphylogeny resolves global patterns of mushroom evolution.</title>
        <authorList>
            <person name="Varga T."/>
            <person name="Krizsan K."/>
            <person name="Foldi C."/>
            <person name="Dima B."/>
            <person name="Sanchez-Garcia M."/>
            <person name="Sanchez-Ramirez S."/>
            <person name="Szollosi G.J."/>
            <person name="Szarkandi J.G."/>
            <person name="Papp V."/>
            <person name="Albert L."/>
            <person name="Andreopoulos W."/>
            <person name="Angelini C."/>
            <person name="Antonin V."/>
            <person name="Barry K.W."/>
            <person name="Bougher N.L."/>
            <person name="Buchanan P."/>
            <person name="Buyck B."/>
            <person name="Bense V."/>
            <person name="Catcheside P."/>
            <person name="Chovatia M."/>
            <person name="Cooper J."/>
            <person name="Damon W."/>
            <person name="Desjardin D."/>
            <person name="Finy P."/>
            <person name="Geml J."/>
            <person name="Haridas S."/>
            <person name="Hughes K."/>
            <person name="Justo A."/>
            <person name="Karasinski D."/>
            <person name="Kautmanova I."/>
            <person name="Kiss B."/>
            <person name="Kocsube S."/>
            <person name="Kotiranta H."/>
            <person name="LaButti K.M."/>
            <person name="Lechner B.E."/>
            <person name="Liimatainen K."/>
            <person name="Lipzen A."/>
            <person name="Lukacs Z."/>
            <person name="Mihaltcheva S."/>
            <person name="Morgado L.N."/>
            <person name="Niskanen T."/>
            <person name="Noordeloos M.E."/>
            <person name="Ohm R.A."/>
            <person name="Ortiz-Santana B."/>
            <person name="Ovrebo C."/>
            <person name="Racz N."/>
            <person name="Riley R."/>
            <person name="Savchenko A."/>
            <person name="Shiryaev A."/>
            <person name="Soop K."/>
            <person name="Spirin V."/>
            <person name="Szebenyi C."/>
            <person name="Tomsovsky M."/>
            <person name="Tulloss R.E."/>
            <person name="Uehling J."/>
            <person name="Grigoriev I.V."/>
            <person name="Vagvolgyi C."/>
            <person name="Papp T."/>
            <person name="Martin F.M."/>
            <person name="Miettinen O."/>
            <person name="Hibbett D.S."/>
            <person name="Nagy L.G."/>
        </authorList>
    </citation>
    <scope>NUCLEOTIDE SEQUENCE [LARGE SCALE GENOMIC DNA]</scope>
    <source>
        <strain evidence="9 10">CBS 309.79</strain>
    </source>
</reference>
<evidence type="ECO:0000313" key="9">
    <source>
        <dbReference type="EMBL" id="TFL01188.1"/>
    </source>
</evidence>
<evidence type="ECO:0000313" key="10">
    <source>
        <dbReference type="Proteomes" id="UP000305067"/>
    </source>
</evidence>